<dbReference type="SUPFAM" id="SSF48452">
    <property type="entry name" value="TPR-like"/>
    <property type="match status" value="1"/>
</dbReference>
<reference evidence="1 2" key="1">
    <citation type="submission" date="2007-08" db="EMBL/GenBank/DDBJ databases">
        <authorList>
            <consortium name="The Vibrio harveyi Genome Sequencing Project"/>
            <person name="Bassler B."/>
            <person name="Clifton S.W."/>
            <person name="Fulton L."/>
            <person name="Delehaunty K."/>
            <person name="Fronick C."/>
            <person name="Harrison M."/>
            <person name="Markivic C."/>
            <person name="Fulton R."/>
            <person name="Tin-Wollam A.-M."/>
            <person name="Shah N."/>
            <person name="Pepin K."/>
            <person name="Nash W."/>
            <person name="Thiruvilangam P."/>
            <person name="Bhonagiri V."/>
            <person name="Waters C."/>
            <person name="Tu K.C."/>
            <person name="Irgon J."/>
            <person name="Wilson R.K."/>
        </authorList>
    </citation>
    <scope>NUCLEOTIDE SEQUENCE [LARGE SCALE GENOMIC DNA]</scope>
    <source>
        <strain evidence="2">ATCC BAA-1116 / BB120</strain>
    </source>
</reference>
<evidence type="ECO:0000313" key="2">
    <source>
        <dbReference type="Proteomes" id="UP000008152"/>
    </source>
</evidence>
<dbReference type="InterPro" id="IPR011990">
    <property type="entry name" value="TPR-like_helical_dom_sf"/>
</dbReference>
<evidence type="ECO:0008006" key="3">
    <source>
        <dbReference type="Google" id="ProtNLM"/>
    </source>
</evidence>
<name>A7MV22_VIBC1</name>
<dbReference type="AlphaFoldDB" id="A7MV22"/>
<accession>A7MV22</accession>
<dbReference type="Proteomes" id="UP000008152">
    <property type="component" value="Chromosome I"/>
</dbReference>
<protein>
    <recommendedName>
        <fullName evidence="3">Lipoprotein</fullName>
    </recommendedName>
</protein>
<proteinExistence type="predicted"/>
<dbReference type="PROSITE" id="PS51257">
    <property type="entry name" value="PROKAR_LIPOPROTEIN"/>
    <property type="match status" value="1"/>
</dbReference>
<dbReference type="PATRIC" id="fig|338187.36.peg.1440"/>
<evidence type="ECO:0000313" key="1">
    <source>
        <dbReference type="EMBL" id="ABU70490.1"/>
    </source>
</evidence>
<dbReference type="EMBL" id="CP000789">
    <property type="protein sequence ID" value="ABU70490.1"/>
    <property type="molecule type" value="Genomic_DNA"/>
</dbReference>
<sequence>MEINVKHGVKLFGLIGWTLLATGCANLSAGNLFSHYSDQNKEVYQAVVAGEYAKAEQLQSSDVGGEILGNFEQGRISFLAQDYPTSLSSLEDSYRAVRKQQDRATISVTETATSVGSLAVNDNLNEYQPADYELGFLHLYLGLNYLQKNDLEGALVEMRRANQVQEAAKKAREKELNQAEKDLKKQGMSANLGSVLANYPDAGKKLSSVQNGYLFYLSGLLYEASRALNSAYVDYRRALAVMPDNKQVIESTMYAAKKLGMRQDLRMLEKRYGKAPSGLSKSQGRVIVIDEQGVVEALQGWRIDLPIYDSRGDGAIYSLALPYYPKRGTQRFGDVALNGKKLPSSTLADVNAMAQNDLHERLTTIVIRQAIRVWAKDRIRKEAAKGDDVGNILFNVWNTLTEQPDTRSWQTLPGTVKTASKVVKPGQQSLNVGDQVYQFEVPAQQTTLVWVSRQGTHSTVWHKQLGRL</sequence>
<gene>
    <name evidence="1" type="ordered locus">VIBHAR_01520</name>
</gene>
<organism evidence="1 2">
    <name type="scientific">Vibrio campbellii (strain ATCC BAA-1116)</name>
    <dbReference type="NCBI Taxonomy" id="2902295"/>
    <lineage>
        <taxon>Bacteria</taxon>
        <taxon>Pseudomonadati</taxon>
        <taxon>Pseudomonadota</taxon>
        <taxon>Gammaproteobacteria</taxon>
        <taxon>Vibrionales</taxon>
        <taxon>Vibrionaceae</taxon>
        <taxon>Vibrio</taxon>
    </lineage>
</organism>
<dbReference type="KEGG" id="vha:VIBHAR_01520"/>